<accession>A0A6B3LLL0</accession>
<dbReference type="Proteomes" id="UP000474777">
    <property type="component" value="Unassembled WGS sequence"/>
</dbReference>
<reference evidence="1 2" key="1">
    <citation type="submission" date="2020-02" db="EMBL/GenBank/DDBJ databases">
        <authorList>
            <person name="Kim M.K."/>
        </authorList>
    </citation>
    <scope>NUCLEOTIDE SEQUENCE [LARGE SCALE GENOMIC DNA]</scope>
    <source>
        <strain evidence="1 2">BT327</strain>
    </source>
</reference>
<protein>
    <recommendedName>
        <fullName evidence="3">GAF domain-containing protein</fullName>
    </recommendedName>
</protein>
<evidence type="ECO:0000313" key="1">
    <source>
        <dbReference type="EMBL" id="NEM97679.1"/>
    </source>
</evidence>
<organism evidence="1 2">
    <name type="scientific">Pontibacter burrus</name>
    <dbReference type="NCBI Taxonomy" id="2704466"/>
    <lineage>
        <taxon>Bacteria</taxon>
        <taxon>Pseudomonadati</taxon>
        <taxon>Bacteroidota</taxon>
        <taxon>Cytophagia</taxon>
        <taxon>Cytophagales</taxon>
        <taxon>Hymenobacteraceae</taxon>
        <taxon>Pontibacter</taxon>
    </lineage>
</organism>
<dbReference type="EMBL" id="JAAGWD010000003">
    <property type="protein sequence ID" value="NEM97679.1"/>
    <property type="molecule type" value="Genomic_DNA"/>
</dbReference>
<comment type="caution">
    <text evidence="1">The sequence shown here is derived from an EMBL/GenBank/DDBJ whole genome shotgun (WGS) entry which is preliminary data.</text>
</comment>
<evidence type="ECO:0008006" key="3">
    <source>
        <dbReference type="Google" id="ProtNLM"/>
    </source>
</evidence>
<keyword evidence="2" id="KW-1185">Reference proteome</keyword>
<sequence>MANQKGEVDTCVFLKDNQPLDNYTYSLVGTPCDAVFIQRFCYYPINVASTFPEDKELVDLNKESYLGSILLAENSEPVGLIALMDEKPLQNPAFAEHLILVLSPAIEEELCRLKNAEAVNTKL</sequence>
<name>A0A6B3LLL0_9BACT</name>
<dbReference type="RefSeq" id="WP_163914277.1">
    <property type="nucleotide sequence ID" value="NZ_JAAGWD010000003.1"/>
</dbReference>
<proteinExistence type="predicted"/>
<evidence type="ECO:0000313" key="2">
    <source>
        <dbReference type="Proteomes" id="UP000474777"/>
    </source>
</evidence>
<gene>
    <name evidence="1" type="ORF">GXP69_08230</name>
</gene>
<dbReference type="AlphaFoldDB" id="A0A6B3LLL0"/>